<feature type="region of interest" description="Disordered" evidence="1">
    <location>
        <begin position="74"/>
        <end position="143"/>
    </location>
</feature>
<dbReference type="OrthoDB" id="8526020at2"/>
<evidence type="ECO:0000313" key="3">
    <source>
        <dbReference type="Proteomes" id="UP000295357"/>
    </source>
</evidence>
<proteinExistence type="predicted"/>
<dbReference type="AlphaFoldDB" id="A0A4R6MZ55"/>
<dbReference type="Proteomes" id="UP000295357">
    <property type="component" value="Unassembled WGS sequence"/>
</dbReference>
<evidence type="ECO:0000313" key="2">
    <source>
        <dbReference type="EMBL" id="TDP07619.1"/>
    </source>
</evidence>
<organism evidence="2 3">
    <name type="scientific">Roseateles asaccharophilus</name>
    <dbReference type="NCBI Taxonomy" id="582607"/>
    <lineage>
        <taxon>Bacteria</taxon>
        <taxon>Pseudomonadati</taxon>
        <taxon>Pseudomonadota</taxon>
        <taxon>Betaproteobacteria</taxon>
        <taxon>Burkholderiales</taxon>
        <taxon>Sphaerotilaceae</taxon>
        <taxon>Roseateles</taxon>
    </lineage>
</organism>
<reference evidence="2 3" key="1">
    <citation type="submission" date="2019-03" db="EMBL/GenBank/DDBJ databases">
        <title>Genomic Encyclopedia of Type Strains, Phase IV (KMG-IV): sequencing the most valuable type-strain genomes for metagenomic binning, comparative biology and taxonomic classification.</title>
        <authorList>
            <person name="Goeker M."/>
        </authorList>
    </citation>
    <scope>NUCLEOTIDE SEQUENCE [LARGE SCALE GENOMIC DNA]</scope>
    <source>
        <strain evidence="2 3">DSM 25082</strain>
    </source>
</reference>
<keyword evidence="3" id="KW-1185">Reference proteome</keyword>
<dbReference type="EMBL" id="SNXE01000007">
    <property type="protein sequence ID" value="TDP07619.1"/>
    <property type="molecule type" value="Genomic_DNA"/>
</dbReference>
<name>A0A4R6MZ55_9BURK</name>
<feature type="compositionally biased region" description="Low complexity" evidence="1">
    <location>
        <begin position="94"/>
        <end position="119"/>
    </location>
</feature>
<evidence type="ECO:0000256" key="1">
    <source>
        <dbReference type="SAM" id="MobiDB-lite"/>
    </source>
</evidence>
<dbReference type="Pfam" id="PF11306">
    <property type="entry name" value="DUF3108"/>
    <property type="match status" value="1"/>
</dbReference>
<gene>
    <name evidence="2" type="ORF">DFR39_107152</name>
</gene>
<sequence length="390" mass="42599">MAERLNPSASRGPWPRRTGLALLVAALVLALHAGLGQLLWHLETGGDRHRFPERLAVVFLQELRPQAVVSVPDAARAGQSRRPEPEPAITVPGPALAASEAPVAAPAEPAASVADAAASPERRGSAASEPLAEPLPEAAQVASASASASASALASAAESSTEPGPEWPLSTQLRYRLSGNYRGEVTGEAEVQWLRQGARYQVHLEVLVGARFAPLIQRRMSSDGLLGAAGISPHRYEEDTRMLMRERRRVALRFDRQARQLYLADGSPQPLPEGVQDAASQFVQLTWLFLTGRERLAPGHIVSMPLALPRRLYAWRYEVLGEDLLDTPMGPVPAWHLRPLLDRELRPQDLKAEVWLAPSLQYLPLRLRIAQDEQTYLDLMLKAPPLQAAQ</sequence>
<comment type="caution">
    <text evidence="2">The sequence shown here is derived from an EMBL/GenBank/DDBJ whole genome shotgun (WGS) entry which is preliminary data.</text>
</comment>
<dbReference type="InterPro" id="IPR021457">
    <property type="entry name" value="DUF3108"/>
</dbReference>
<accession>A0A4R6MZ55</accession>
<protein>
    <submittedName>
        <fullName evidence="2">Uncharacterized protein DUF3108</fullName>
    </submittedName>
</protein>